<feature type="compositionally biased region" description="Low complexity" evidence="1">
    <location>
        <begin position="134"/>
        <end position="145"/>
    </location>
</feature>
<evidence type="ECO:0000313" key="3">
    <source>
        <dbReference type="Proteomes" id="UP000578686"/>
    </source>
</evidence>
<dbReference type="EMBL" id="JAAVJD010000179">
    <property type="protein sequence ID" value="NJQ07628.1"/>
    <property type="molecule type" value="Genomic_DNA"/>
</dbReference>
<evidence type="ECO:0000256" key="1">
    <source>
        <dbReference type="SAM" id="MobiDB-lite"/>
    </source>
</evidence>
<reference evidence="2 3" key="1">
    <citation type="submission" date="2020-03" db="EMBL/GenBank/DDBJ databases">
        <title>Draft genome of Streptomyces sp. ventii, isolated from the Axial Seamount in the Pacific Ocean, and resequencing of the two type strains Streptomyces lonarensis strain NCL 716 and Streptomyces bohaiensis strain 11A07.</title>
        <authorList>
            <person name="Loughran R.M."/>
            <person name="Pfannmuller K.M."/>
            <person name="Wasson B.J."/>
            <person name="Deadmond M.C."/>
            <person name="Paddock B.E."/>
            <person name="Koyack M.J."/>
            <person name="Gallegos D.A."/>
            <person name="Mitchell E.A."/>
            <person name="Ushijima B."/>
            <person name="Saw J.H."/>
            <person name="Mcphail K.L."/>
            <person name="Videau P."/>
        </authorList>
    </citation>
    <scope>NUCLEOTIDE SEQUENCE [LARGE SCALE GENOMIC DNA]</scope>
    <source>
        <strain evidence="2 3">NCL716</strain>
    </source>
</reference>
<evidence type="ECO:0008006" key="4">
    <source>
        <dbReference type="Google" id="ProtNLM"/>
    </source>
</evidence>
<evidence type="ECO:0000313" key="2">
    <source>
        <dbReference type="EMBL" id="NJQ07628.1"/>
    </source>
</evidence>
<feature type="compositionally biased region" description="Low complexity" evidence="1">
    <location>
        <begin position="100"/>
        <end position="123"/>
    </location>
</feature>
<proteinExistence type="predicted"/>
<accession>A0A7X6D443</accession>
<gene>
    <name evidence="2" type="ORF">HCN56_19075</name>
</gene>
<keyword evidence="3" id="KW-1185">Reference proteome</keyword>
<feature type="region of interest" description="Disordered" evidence="1">
    <location>
        <begin position="96"/>
        <end position="145"/>
    </location>
</feature>
<protein>
    <recommendedName>
        <fullName evidence="4">SWIM-type domain-containing protein</fullName>
    </recommendedName>
</protein>
<sequence>MSTQLPPVAPEVTAAIVGALSSRLRKRLDAAVTKLADLPVSRDGDTVRIALDEETAVELQLSGGAVTTAEAVRCGCLLAPACVHRAAIVSAAPIADPSPAESAAQGDAPAADAAAPDVDGSAAYPAPADAPLHAPGTPGGARTAATVTCAARGSAHTEPAGPGLDAAPEPDADQVAACAALFTAAAEALDAGRDGAGAVHQAELLRTAHTARLAGLHRPAAAAVATVTQLRAARAGSPEHRLADLARHLRDLLHTSHRLPAATGAELAELRGTARRSYTPEGSLRLHGLFSEAILTPGGYAGAVTWTVDASGRRYTVSDVAPGGAARAAGAGDRTVRMGDTAFTHRELSRAGLAVSGATLSSSGRLGAGAGVRAVRAAGSPWTDGPPAALWEEPLSGQVARALASRDSPTPNRDDLLFLTVTLAGAVRESAGDCLLAHCGGVAVRLTVAHDHPALPHRDNLRLLASRPGLRLRAVARLEPAAHPRARLLAVSHPTEDGAHVNLGLERLQAADLPPATAPDGVHPAAAEPARPTTAPLHLLRRRLHHAAAGGRALLTQPPGNDPGTLRDHALPTAAALLETLHRTAADRTRDTFGRLRATDPELFARAWLAVALYTDELDRALCAEAWTDDPS</sequence>
<dbReference type="Proteomes" id="UP000578686">
    <property type="component" value="Unassembled WGS sequence"/>
</dbReference>
<name>A0A7X6D443_9ACTN</name>
<dbReference type="RefSeq" id="WP_167972804.1">
    <property type="nucleotide sequence ID" value="NZ_JAAVJD010000179.1"/>
</dbReference>
<organism evidence="2 3">
    <name type="scientific">Streptomyces lonarensis</name>
    <dbReference type="NCBI Taxonomy" id="700599"/>
    <lineage>
        <taxon>Bacteria</taxon>
        <taxon>Bacillati</taxon>
        <taxon>Actinomycetota</taxon>
        <taxon>Actinomycetes</taxon>
        <taxon>Kitasatosporales</taxon>
        <taxon>Streptomycetaceae</taxon>
        <taxon>Streptomyces</taxon>
    </lineage>
</organism>
<feature type="region of interest" description="Disordered" evidence="1">
    <location>
        <begin position="150"/>
        <end position="169"/>
    </location>
</feature>
<comment type="caution">
    <text evidence="2">The sequence shown here is derived from an EMBL/GenBank/DDBJ whole genome shotgun (WGS) entry which is preliminary data.</text>
</comment>
<dbReference type="AlphaFoldDB" id="A0A7X6D443"/>